<gene>
    <name evidence="1" type="ORF">WJ33_11855</name>
</gene>
<organism evidence="1 2">
    <name type="scientific">Burkholderia ubonensis</name>
    <dbReference type="NCBI Taxonomy" id="101571"/>
    <lineage>
        <taxon>Bacteria</taxon>
        <taxon>Pseudomonadati</taxon>
        <taxon>Pseudomonadota</taxon>
        <taxon>Betaproteobacteria</taxon>
        <taxon>Burkholderiales</taxon>
        <taxon>Burkholderiaceae</taxon>
        <taxon>Burkholderia</taxon>
        <taxon>Burkholderia cepacia complex</taxon>
    </lineage>
</organism>
<evidence type="ECO:0000313" key="2">
    <source>
        <dbReference type="Proteomes" id="UP000064029"/>
    </source>
</evidence>
<name>A0A103RZL9_9BURK</name>
<comment type="caution">
    <text evidence="1">The sequence shown here is derived from an EMBL/GenBank/DDBJ whole genome shotgun (WGS) entry which is preliminary data.</text>
</comment>
<reference evidence="1 2" key="1">
    <citation type="submission" date="2015-11" db="EMBL/GenBank/DDBJ databases">
        <title>Expanding the genomic diversity of Burkholderia species for the development of highly accurate diagnostics.</title>
        <authorList>
            <person name="Sahl J."/>
            <person name="Keim P."/>
            <person name="Wagner D."/>
        </authorList>
    </citation>
    <scope>NUCLEOTIDE SEQUENCE [LARGE SCALE GENOMIC DNA]</scope>
    <source>
        <strain evidence="1 2">MSMB2036</strain>
    </source>
</reference>
<proteinExistence type="predicted"/>
<accession>A0A103RZL9</accession>
<evidence type="ECO:0000313" key="1">
    <source>
        <dbReference type="EMBL" id="KVG76888.1"/>
    </source>
</evidence>
<protein>
    <submittedName>
        <fullName evidence="1">Uncharacterized protein</fullName>
    </submittedName>
</protein>
<dbReference type="Proteomes" id="UP000064029">
    <property type="component" value="Unassembled WGS sequence"/>
</dbReference>
<dbReference type="EMBL" id="LOXM01000005">
    <property type="protein sequence ID" value="KVG76888.1"/>
    <property type="molecule type" value="Genomic_DNA"/>
</dbReference>
<dbReference type="AlphaFoldDB" id="A0A103RZL9"/>
<sequence length="137" mass="15582">MPQRLHVILRKDRFAAFINNACRDHGRLIVAVAVVAADTAIEFIACGAGEFFESQRCSVESLNRFFVNDRGECCEDLFFVHVLLTGFTAFLKVADGRSGRALRLADKTVDNRYGVRLNFIHSEPHQFIDSIRHQQLR</sequence>